<reference evidence="7" key="1">
    <citation type="submission" date="2019-08" db="EMBL/GenBank/DDBJ databases">
        <authorList>
            <person name="Kucharzyk K."/>
            <person name="Murdoch R.W."/>
            <person name="Higgins S."/>
            <person name="Loffler F."/>
        </authorList>
    </citation>
    <scope>NUCLEOTIDE SEQUENCE</scope>
</reference>
<keyword evidence="4 5" id="KW-0472">Membrane</keyword>
<evidence type="ECO:0000256" key="4">
    <source>
        <dbReference type="ARBA" id="ARBA00023136"/>
    </source>
</evidence>
<gene>
    <name evidence="7" type="ORF">SDC9_149104</name>
</gene>
<evidence type="ECO:0000256" key="1">
    <source>
        <dbReference type="ARBA" id="ARBA00004141"/>
    </source>
</evidence>
<evidence type="ECO:0000259" key="6">
    <source>
        <dbReference type="Pfam" id="PF01699"/>
    </source>
</evidence>
<name>A0A645EIW0_9ZZZZ</name>
<dbReference type="GO" id="GO:0008273">
    <property type="term" value="F:calcium, potassium:sodium antiporter activity"/>
    <property type="evidence" value="ECO:0007669"/>
    <property type="project" value="TreeGrafter"/>
</dbReference>
<sequence length="143" mass="15385">MLLILLGLVGLVYGSNLLVENAVVIAQKLGMSEALIGLTIVAAGTSMPELATSVVAAIKKRSDIAIGNVVGSNIFNLLLILGVAGIIYPIETPDINVLDSLFVVGVSALLWFFMKIGTRIRRWQGIIFIGVYLVYFFIKFATL</sequence>
<protein>
    <recommendedName>
        <fullName evidence="6">Sodium/calcium exchanger membrane region domain-containing protein</fullName>
    </recommendedName>
</protein>
<feature type="transmembrane region" description="Helical" evidence="5">
    <location>
        <begin position="34"/>
        <end position="58"/>
    </location>
</feature>
<dbReference type="InterPro" id="IPR004837">
    <property type="entry name" value="NaCa_Exmemb"/>
</dbReference>
<keyword evidence="3 5" id="KW-1133">Transmembrane helix</keyword>
<feature type="domain" description="Sodium/calcium exchanger membrane region" evidence="6">
    <location>
        <begin position="2"/>
        <end position="140"/>
    </location>
</feature>
<dbReference type="PANTHER" id="PTHR10846:SF8">
    <property type="entry name" value="INNER MEMBRANE PROTEIN YRBG"/>
    <property type="match status" value="1"/>
</dbReference>
<dbReference type="Gene3D" id="1.20.1420.30">
    <property type="entry name" value="NCX, central ion-binding region"/>
    <property type="match status" value="1"/>
</dbReference>
<dbReference type="GO" id="GO:0006874">
    <property type="term" value="P:intracellular calcium ion homeostasis"/>
    <property type="evidence" value="ECO:0007669"/>
    <property type="project" value="TreeGrafter"/>
</dbReference>
<dbReference type="GO" id="GO:0005262">
    <property type="term" value="F:calcium channel activity"/>
    <property type="evidence" value="ECO:0007669"/>
    <property type="project" value="TreeGrafter"/>
</dbReference>
<dbReference type="Pfam" id="PF01699">
    <property type="entry name" value="Na_Ca_ex"/>
    <property type="match status" value="1"/>
</dbReference>
<dbReference type="PANTHER" id="PTHR10846">
    <property type="entry name" value="SODIUM/POTASSIUM/CALCIUM EXCHANGER"/>
    <property type="match status" value="1"/>
</dbReference>
<feature type="transmembrane region" description="Helical" evidence="5">
    <location>
        <begin position="125"/>
        <end position="142"/>
    </location>
</feature>
<feature type="transmembrane region" description="Helical" evidence="5">
    <location>
        <begin position="95"/>
        <end position="113"/>
    </location>
</feature>
<keyword evidence="2 5" id="KW-0812">Transmembrane</keyword>
<organism evidence="7">
    <name type="scientific">bioreactor metagenome</name>
    <dbReference type="NCBI Taxonomy" id="1076179"/>
    <lineage>
        <taxon>unclassified sequences</taxon>
        <taxon>metagenomes</taxon>
        <taxon>ecological metagenomes</taxon>
    </lineage>
</organism>
<evidence type="ECO:0000256" key="5">
    <source>
        <dbReference type="SAM" id="Phobius"/>
    </source>
</evidence>
<feature type="transmembrane region" description="Helical" evidence="5">
    <location>
        <begin position="70"/>
        <end position="89"/>
    </location>
</feature>
<proteinExistence type="predicted"/>
<evidence type="ECO:0000256" key="2">
    <source>
        <dbReference type="ARBA" id="ARBA00022692"/>
    </source>
</evidence>
<dbReference type="InterPro" id="IPR044880">
    <property type="entry name" value="NCX_ion-bd_dom_sf"/>
</dbReference>
<evidence type="ECO:0000313" key="7">
    <source>
        <dbReference type="EMBL" id="MPN01891.1"/>
    </source>
</evidence>
<comment type="subcellular location">
    <subcellularLocation>
        <location evidence="1">Membrane</location>
        <topology evidence="1">Multi-pass membrane protein</topology>
    </subcellularLocation>
</comment>
<dbReference type="GO" id="GO:0005886">
    <property type="term" value="C:plasma membrane"/>
    <property type="evidence" value="ECO:0007669"/>
    <property type="project" value="TreeGrafter"/>
</dbReference>
<accession>A0A645EIW0</accession>
<dbReference type="AlphaFoldDB" id="A0A645EIW0"/>
<comment type="caution">
    <text evidence="7">The sequence shown here is derived from an EMBL/GenBank/DDBJ whole genome shotgun (WGS) entry which is preliminary data.</text>
</comment>
<dbReference type="EMBL" id="VSSQ01047866">
    <property type="protein sequence ID" value="MPN01891.1"/>
    <property type="molecule type" value="Genomic_DNA"/>
</dbReference>
<evidence type="ECO:0000256" key="3">
    <source>
        <dbReference type="ARBA" id="ARBA00022989"/>
    </source>
</evidence>
<dbReference type="InterPro" id="IPR004481">
    <property type="entry name" value="K/Na/Ca-exchanger"/>
</dbReference>